<comment type="function">
    <text evidence="8">DNA-dependent RNA polymerase (RNAP) catalyzes the transcription of DNA into RNA using the four ribonucleoside triphosphates as substrates. Forms part of the jaw domain.</text>
</comment>
<keyword evidence="3 8" id="KW-0808">Transferase</keyword>
<dbReference type="PANTHER" id="PTHR19376">
    <property type="entry name" value="DNA-DIRECTED RNA POLYMERASE"/>
    <property type="match status" value="1"/>
</dbReference>
<dbReference type="PANTHER" id="PTHR19376:SF32">
    <property type="entry name" value="DNA-DIRECTED RNA POLYMERASE III SUBUNIT RPC1"/>
    <property type="match status" value="1"/>
</dbReference>
<protein>
    <recommendedName>
        <fullName evidence="8">DNA-directed RNA polymerase subunit Rpo1C</fullName>
        <ecNumber evidence="8">2.7.7.6</ecNumber>
    </recommendedName>
    <alternativeName>
        <fullName evidence="8">DNA-directed RNA polymerase subunit A''</fullName>
    </alternativeName>
</protein>
<evidence type="ECO:0000256" key="1">
    <source>
        <dbReference type="ARBA" id="ARBA00022478"/>
    </source>
</evidence>
<keyword evidence="1 8" id="KW-0240">DNA-directed RNA polymerase</keyword>
<dbReference type="GO" id="GO:0005737">
    <property type="term" value="C:cytoplasm"/>
    <property type="evidence" value="ECO:0007669"/>
    <property type="project" value="UniProtKB-SubCell"/>
</dbReference>
<comment type="similarity">
    <text evidence="8">Belongs to the RNA polymerase beta' chain family.</text>
</comment>
<dbReference type="GO" id="GO:0003899">
    <property type="term" value="F:DNA-directed RNA polymerase activity"/>
    <property type="evidence" value="ECO:0007669"/>
    <property type="project" value="UniProtKB-UniRule"/>
</dbReference>
<dbReference type="EMBL" id="DUCX01000027">
    <property type="protein sequence ID" value="HIF37133.1"/>
    <property type="molecule type" value="Genomic_DNA"/>
</dbReference>
<dbReference type="GO" id="GO:0006351">
    <property type="term" value="P:DNA-templated transcription"/>
    <property type="evidence" value="ECO:0007669"/>
    <property type="project" value="UniProtKB-UniRule"/>
</dbReference>
<organism evidence="12 13">
    <name type="scientific">Marine Group III euryarchaeote</name>
    <dbReference type="NCBI Taxonomy" id="2173149"/>
    <lineage>
        <taxon>Archaea</taxon>
        <taxon>Methanobacteriati</taxon>
        <taxon>Thermoplasmatota</taxon>
        <taxon>Thermoplasmata</taxon>
        <taxon>Candidatus Thermoprofundales</taxon>
    </lineage>
</organism>
<dbReference type="CDD" id="cd06528">
    <property type="entry name" value="RNAP_A"/>
    <property type="match status" value="1"/>
</dbReference>
<dbReference type="Proteomes" id="UP000585802">
    <property type="component" value="Unassembled WGS sequence"/>
</dbReference>
<evidence type="ECO:0000313" key="12">
    <source>
        <dbReference type="EMBL" id="HIF37133.1"/>
    </source>
</evidence>
<reference evidence="13" key="1">
    <citation type="journal article" date="2019" name="bioRxiv">
        <title>Genome diversification in globally distributed novel marine Proteobacteria is linked to environmental adaptation.</title>
        <authorList>
            <person name="Zhou Z."/>
            <person name="Tran P.Q."/>
            <person name="Kieft K."/>
            <person name="Anantharaman K."/>
        </authorList>
    </citation>
    <scope>NUCLEOTIDE SEQUENCE [LARGE SCALE GENOMIC DNA]</scope>
</reference>
<dbReference type="NCBIfam" id="TIGR02389">
    <property type="entry name" value="RNA_pol_rpoA2"/>
    <property type="match status" value="1"/>
</dbReference>
<dbReference type="InterPro" id="IPR045867">
    <property type="entry name" value="DNA-dir_RpoC_beta_prime"/>
</dbReference>
<evidence type="ECO:0000256" key="7">
    <source>
        <dbReference type="ARBA" id="ARBA00048552"/>
    </source>
</evidence>
<name>A0A7J4GR64_9ARCH</name>
<comment type="subcellular location">
    <subcellularLocation>
        <location evidence="8">Cytoplasm</location>
    </subcellularLocation>
</comment>
<dbReference type="Gene3D" id="1.10.150.390">
    <property type="match status" value="1"/>
</dbReference>
<keyword evidence="6 8" id="KW-0804">Transcription</keyword>
<feature type="domain" description="RNA polymerase Rpb1" evidence="11">
    <location>
        <begin position="127"/>
        <end position="456"/>
    </location>
</feature>
<keyword evidence="9" id="KW-0175">Coiled coil</keyword>
<dbReference type="GO" id="GO:0000428">
    <property type="term" value="C:DNA-directed RNA polymerase complex"/>
    <property type="evidence" value="ECO:0007669"/>
    <property type="project" value="UniProtKB-KW"/>
</dbReference>
<dbReference type="Pfam" id="PF04998">
    <property type="entry name" value="RNA_pol_Rpb1_5"/>
    <property type="match status" value="1"/>
</dbReference>
<dbReference type="InterPro" id="IPR007081">
    <property type="entry name" value="RNA_pol_Rpb1_5"/>
</dbReference>
<evidence type="ECO:0000259" key="11">
    <source>
        <dbReference type="Pfam" id="PF04998"/>
    </source>
</evidence>
<comment type="subunit">
    <text evidence="8">Part of the RNA polymerase complex.</text>
</comment>
<evidence type="ECO:0000256" key="3">
    <source>
        <dbReference type="ARBA" id="ARBA00022679"/>
    </source>
</evidence>
<evidence type="ECO:0000256" key="2">
    <source>
        <dbReference type="ARBA" id="ARBA00022490"/>
    </source>
</evidence>
<dbReference type="InterPro" id="IPR012757">
    <property type="entry name" value="RPO1C"/>
</dbReference>
<dbReference type="EC" id="2.7.7.6" evidence="8"/>
<sequence length="516" mass="56645">MGLSEKVSRSLYAHGIFLASQVVTATDNELRNAGVPAAKITKVRNASAEAAAAELQKPVTSKDPAAKGKKASEDEVVIKKVNRFRREAKKIGKKLPELYIEELARESETKKLTKKEIQKLADDYTELNEKEIKISKIMEKKDLYLPQGISRAIASKSLKHELKDKQIEQVIDGTIVQYNQNRVDATEAVGVIAAQSIGEPGTQMTMRTFHYAGVAEMNVTLGLPRLIEVVDARRIPKTPIMEVYLEPAISNNEKKALEIASRIESKSVSQLADINTDITNLRVLIEPNTKILKRRGISMDDLAERIKKRGRLKSKITIEKGVIILEEDEVSFKKLYIIEDKVSHLKVDGIGNIQRAIVRKEGNEYVIFTEGSDLKAILEEEGVDPTRTSTNSLHEIAEVLGIEAARIAIQVELHKTLSEQGLSVDHRHNMLVSDVMTNTGSIQAIGRHGISGAKVSVLARAAFEITSTHLLQAGLTGESDILTGVAENIIVGQPVHLGTGAVSAIYKPKKKAKGGK</sequence>
<dbReference type="SUPFAM" id="SSF64484">
    <property type="entry name" value="beta and beta-prime subunits of DNA dependent RNA-polymerase"/>
    <property type="match status" value="1"/>
</dbReference>
<evidence type="ECO:0000313" key="13">
    <source>
        <dbReference type="Proteomes" id="UP000585802"/>
    </source>
</evidence>
<proteinExistence type="inferred from homology"/>
<evidence type="ECO:0000256" key="6">
    <source>
        <dbReference type="ARBA" id="ARBA00023163"/>
    </source>
</evidence>
<accession>A0A7J4GR64</accession>
<comment type="caution">
    <text evidence="12">The sequence shown here is derived from an EMBL/GenBank/DDBJ whole genome shotgun (WGS) entry which is preliminary data.</text>
</comment>
<comment type="catalytic activity">
    <reaction evidence="7 8">
        <text>RNA(n) + a ribonucleoside 5'-triphosphate = RNA(n+1) + diphosphate</text>
        <dbReference type="Rhea" id="RHEA:21248"/>
        <dbReference type="Rhea" id="RHEA-COMP:14527"/>
        <dbReference type="Rhea" id="RHEA-COMP:17342"/>
        <dbReference type="ChEBI" id="CHEBI:33019"/>
        <dbReference type="ChEBI" id="CHEBI:61557"/>
        <dbReference type="ChEBI" id="CHEBI:140395"/>
        <dbReference type="EC" id="2.7.7.6"/>
    </reaction>
</comment>
<dbReference type="GO" id="GO:0003677">
    <property type="term" value="F:DNA binding"/>
    <property type="evidence" value="ECO:0007669"/>
    <property type="project" value="UniProtKB-UniRule"/>
</dbReference>
<evidence type="ECO:0000256" key="5">
    <source>
        <dbReference type="ARBA" id="ARBA00023125"/>
    </source>
</evidence>
<dbReference type="HAMAP" id="MF_00411">
    <property type="entry name" value="RNApol_arch_Rpo1C"/>
    <property type="match status" value="1"/>
</dbReference>
<feature type="coiled-coil region" evidence="9">
    <location>
        <begin position="103"/>
        <end position="130"/>
    </location>
</feature>
<dbReference type="AlphaFoldDB" id="A0A7J4GR64"/>
<gene>
    <name evidence="8 12" type="primary">rpoA2</name>
    <name evidence="8" type="synonym">rpo1C</name>
    <name evidence="12" type="ORF">EYQ70_01770</name>
</gene>
<keyword evidence="2 8" id="KW-0963">Cytoplasm</keyword>
<evidence type="ECO:0000256" key="9">
    <source>
        <dbReference type="SAM" id="Coils"/>
    </source>
</evidence>
<evidence type="ECO:0000256" key="4">
    <source>
        <dbReference type="ARBA" id="ARBA00022695"/>
    </source>
</evidence>
<evidence type="ECO:0000256" key="10">
    <source>
        <dbReference type="SAM" id="MobiDB-lite"/>
    </source>
</evidence>
<keyword evidence="5 8" id="KW-0238">DNA-binding</keyword>
<evidence type="ECO:0000256" key="8">
    <source>
        <dbReference type="HAMAP-Rule" id="MF_00411"/>
    </source>
</evidence>
<keyword evidence="4 8" id="KW-0548">Nucleotidyltransferase</keyword>
<feature type="region of interest" description="Disordered" evidence="10">
    <location>
        <begin position="53"/>
        <end position="72"/>
    </location>
</feature>